<dbReference type="STRING" id="336566.ABB30_14085"/>
<evidence type="ECO:0000313" key="2">
    <source>
        <dbReference type="EMBL" id="KRG74354.1"/>
    </source>
</evidence>
<dbReference type="Pfam" id="PF00581">
    <property type="entry name" value="Rhodanese"/>
    <property type="match status" value="1"/>
</dbReference>
<protein>
    <submittedName>
        <fullName evidence="2">Membrane protein</fullName>
    </submittedName>
</protein>
<evidence type="ECO:0000259" key="1">
    <source>
        <dbReference type="PROSITE" id="PS50206"/>
    </source>
</evidence>
<dbReference type="PANTHER" id="PTHR43031">
    <property type="entry name" value="FAD-DEPENDENT OXIDOREDUCTASE"/>
    <property type="match status" value="1"/>
</dbReference>
<organism evidence="2 3">
    <name type="scientific">Stenotrophomonas ginsengisoli</name>
    <dbReference type="NCBI Taxonomy" id="336566"/>
    <lineage>
        <taxon>Bacteria</taxon>
        <taxon>Pseudomonadati</taxon>
        <taxon>Pseudomonadota</taxon>
        <taxon>Gammaproteobacteria</taxon>
        <taxon>Lysobacterales</taxon>
        <taxon>Lysobacteraceae</taxon>
        <taxon>Stenotrophomonas</taxon>
    </lineage>
</organism>
<evidence type="ECO:0000313" key="3">
    <source>
        <dbReference type="Proteomes" id="UP000050956"/>
    </source>
</evidence>
<dbReference type="AlphaFoldDB" id="A0A0R0D773"/>
<dbReference type="PANTHER" id="PTHR43031:SF18">
    <property type="entry name" value="RHODANESE-RELATED SULFURTRANSFERASES"/>
    <property type="match status" value="1"/>
</dbReference>
<dbReference type="InterPro" id="IPR036873">
    <property type="entry name" value="Rhodanese-like_dom_sf"/>
</dbReference>
<keyword evidence="3" id="KW-1185">Reference proteome</keyword>
<dbReference type="InterPro" id="IPR001763">
    <property type="entry name" value="Rhodanese-like_dom"/>
</dbReference>
<dbReference type="InterPro" id="IPR050229">
    <property type="entry name" value="GlpE_sulfurtransferase"/>
</dbReference>
<sequence>MNVEELMAFAGRNPMLSLALAGLTVALVYTEIARLFRGFKAIKPADLTQLVNAGNAVVIDLSAPADFEKGHIAGSRNVQAKQFGPTHKLVANAKQQPVVLVDRTSLASISAAKALKKAGFEQIHVLDGGLPSWSAADLPLVKGRN</sequence>
<dbReference type="RefSeq" id="WP_057638942.1">
    <property type="nucleotide sequence ID" value="NZ_LDJM01000044.1"/>
</dbReference>
<name>A0A0R0D773_9GAMM</name>
<dbReference type="OrthoDB" id="9808735at2"/>
<dbReference type="CDD" id="cd00158">
    <property type="entry name" value="RHOD"/>
    <property type="match status" value="1"/>
</dbReference>
<comment type="caution">
    <text evidence="2">The sequence shown here is derived from an EMBL/GenBank/DDBJ whole genome shotgun (WGS) entry which is preliminary data.</text>
</comment>
<dbReference type="PATRIC" id="fig|336566.3.peg.2384"/>
<dbReference type="PROSITE" id="PS50206">
    <property type="entry name" value="RHODANESE_3"/>
    <property type="match status" value="1"/>
</dbReference>
<feature type="domain" description="Rhodanese" evidence="1">
    <location>
        <begin position="52"/>
        <end position="142"/>
    </location>
</feature>
<gene>
    <name evidence="2" type="ORF">ABB30_14085</name>
</gene>
<accession>A0A0R0D773</accession>
<reference evidence="2 3" key="1">
    <citation type="submission" date="2015-05" db="EMBL/GenBank/DDBJ databases">
        <title>Genome sequencing and analysis of members of genus Stenotrophomonas.</title>
        <authorList>
            <person name="Patil P.P."/>
            <person name="Midha S."/>
            <person name="Patil P.B."/>
        </authorList>
    </citation>
    <scope>NUCLEOTIDE SEQUENCE [LARGE SCALE GENOMIC DNA]</scope>
    <source>
        <strain evidence="2 3">DSM 24757</strain>
    </source>
</reference>
<dbReference type="SUPFAM" id="SSF52821">
    <property type="entry name" value="Rhodanese/Cell cycle control phosphatase"/>
    <property type="match status" value="1"/>
</dbReference>
<dbReference type="EMBL" id="LDJM01000044">
    <property type="protein sequence ID" value="KRG74354.1"/>
    <property type="molecule type" value="Genomic_DNA"/>
</dbReference>
<dbReference type="SMART" id="SM00450">
    <property type="entry name" value="RHOD"/>
    <property type="match status" value="1"/>
</dbReference>
<dbReference type="Gene3D" id="3.40.250.10">
    <property type="entry name" value="Rhodanese-like domain"/>
    <property type="match status" value="1"/>
</dbReference>
<dbReference type="Proteomes" id="UP000050956">
    <property type="component" value="Unassembled WGS sequence"/>
</dbReference>
<proteinExistence type="predicted"/>